<dbReference type="Proteomes" id="UP000494165">
    <property type="component" value="Unassembled WGS sequence"/>
</dbReference>
<accession>A0A8S1E3G6</accession>
<evidence type="ECO:0000313" key="1">
    <source>
        <dbReference type="EMBL" id="CAB3386811.1"/>
    </source>
</evidence>
<dbReference type="SUPFAM" id="SSF52047">
    <property type="entry name" value="RNI-like"/>
    <property type="match status" value="1"/>
</dbReference>
<comment type="caution">
    <text evidence="1">The sequence shown here is derived from an EMBL/GenBank/DDBJ whole genome shotgun (WGS) entry which is preliminary data.</text>
</comment>
<keyword evidence="2" id="KW-1185">Reference proteome</keyword>
<organism evidence="1 2">
    <name type="scientific">Cloeon dipterum</name>
    <dbReference type="NCBI Taxonomy" id="197152"/>
    <lineage>
        <taxon>Eukaryota</taxon>
        <taxon>Metazoa</taxon>
        <taxon>Ecdysozoa</taxon>
        <taxon>Arthropoda</taxon>
        <taxon>Hexapoda</taxon>
        <taxon>Insecta</taxon>
        <taxon>Pterygota</taxon>
        <taxon>Palaeoptera</taxon>
        <taxon>Ephemeroptera</taxon>
        <taxon>Pisciforma</taxon>
        <taxon>Baetidae</taxon>
        <taxon>Cloeon</taxon>
    </lineage>
</organism>
<dbReference type="EMBL" id="CADEPI010000514">
    <property type="protein sequence ID" value="CAB3386811.1"/>
    <property type="molecule type" value="Genomic_DNA"/>
</dbReference>
<dbReference type="InterPro" id="IPR032675">
    <property type="entry name" value="LRR_dom_sf"/>
</dbReference>
<name>A0A8S1E3G6_9INSE</name>
<proteinExistence type="predicted"/>
<dbReference type="Gene3D" id="3.80.10.10">
    <property type="entry name" value="Ribonuclease Inhibitor"/>
    <property type="match status" value="1"/>
</dbReference>
<protein>
    <submittedName>
        <fullName evidence="1">Uncharacterized protein</fullName>
    </submittedName>
</protein>
<reference evidence="1 2" key="1">
    <citation type="submission" date="2020-04" db="EMBL/GenBank/DDBJ databases">
        <authorList>
            <person name="Alioto T."/>
            <person name="Alioto T."/>
            <person name="Gomez Garrido J."/>
        </authorList>
    </citation>
    <scope>NUCLEOTIDE SEQUENCE [LARGE SCALE GENOMIC DNA]</scope>
</reference>
<sequence>MTEVSPHLVFGLTLDREIPVLDQLNRIVKKLGFKDFADFQDNQSEEILEQVLLGVLKIQCNKSEGDKGLIFDLMYPVFELLLDISTTLKIMDVTGFMSFCPHDLKYDVFRDLVIKIAKDAPKIEELVLLDNTEELNEVECSLDRTLLEEFGKLKQLRVLVVHEPLCFNADELQKLGQGLPSLRFLDINLLFNSQLPTTEQLLSLSHLRVFLFSLDADLTRSLQFASCCVDHLPNLQAVYELASEFGSHQEFEFSDEAANPGTSNLTHLSVFSSYNFRNCIDVKFPRVTHLKIECIGDFPEQNLQPLLKFKRVKSLQLNIGYSKAMLDFSLMFFKCYGMKLVELSVECRLTNVFFTLEQISEDCPKLEKLKLWCREINKCESQKMDNLFPLFPNLKELELHLTDEISNNGYKGILSKILQSPRLEKVKLIGSTKDSKDLYAAISKVDSGLILGQLKTLIIDMNCFNMASLNQIFFKYYIELIKVAKVFLKKLNSVKFSLNCFEDYATVARSLARGRVNEGTFFVNYDFSNELFVDWFVDEELICILDECEN</sequence>
<dbReference type="AlphaFoldDB" id="A0A8S1E3G6"/>
<evidence type="ECO:0000313" key="2">
    <source>
        <dbReference type="Proteomes" id="UP000494165"/>
    </source>
</evidence>
<gene>
    <name evidence="1" type="ORF">CLODIP_2_CD03516</name>
</gene>